<dbReference type="Proteomes" id="UP000054695">
    <property type="component" value="Unassembled WGS sequence"/>
</dbReference>
<sequence>MVDLNKLERLYKVIDLLIASDSANSFWKDIIPKTLKLPKNISSMKQLFEELKRNPFGSDSSNKIRLLVELGIKADDALHSDPDFLINAKEKLSTFKIFKGLSRDPITAQFYEALAQLKNLNNLSDDEKNMLIDEVQNKLLNLIKERNSVHFKPPRLVTDILHTEQQEQLLKSQLKLKVSENRTIAYIYSNEPPSQVFQQGLKASGFDRALFEGTLSSTVGSKTSMYILSHNQLDLKKAQQYKYVYVVDVFSPAIINMNNFPKNPTPDQSLIPRAIESGEIVGYFQVTVGENPQIKNVERNLEYEKTMDPGKQLLFRADSRHYSGAPSKDAALHVFQEGPIKSEQNKVSAQKKTEDLFKTGMRPWVNYSDDYKEYIDNRKPTIFISTTDDIERALKFPEEVQAKEKRYIYVMYKPERAIQSVSVYKDSQHALTDSEFLVPGGISGEHIIGMYTYENGKYTSFDYNPNSTINIGNDPKYFLEERGLPIAEDMPYTEEVAPKVEI</sequence>
<dbReference type="InterPro" id="IPR054695">
    <property type="entry name" value="Pierisin-like_dom"/>
</dbReference>
<dbReference type="EMBL" id="LNXU01000045">
    <property type="protein sequence ID" value="KTC69601.1"/>
    <property type="molecule type" value="Genomic_DNA"/>
</dbReference>
<reference evidence="2 3" key="1">
    <citation type="submission" date="2015-11" db="EMBL/GenBank/DDBJ databases">
        <title>Genomic analysis of 38 Legionella species identifies large and diverse effector repertoires.</title>
        <authorList>
            <person name="Burstein D."/>
            <person name="Amaro F."/>
            <person name="Zusman T."/>
            <person name="Lifshitz Z."/>
            <person name="Cohen O."/>
            <person name="Gilbert J.A."/>
            <person name="Pupko T."/>
            <person name="Shuman H.A."/>
            <person name="Segal G."/>
        </authorList>
    </citation>
    <scope>NUCLEOTIDE SEQUENCE [LARGE SCALE GENOMIC DNA]</scope>
    <source>
        <strain evidence="2 3">WIGA</strain>
    </source>
</reference>
<evidence type="ECO:0000313" key="2">
    <source>
        <dbReference type="EMBL" id="KTC69601.1"/>
    </source>
</evidence>
<organism evidence="2 3">
    <name type="scientific">Legionella bozemanae</name>
    <name type="common">Fluoribacter bozemanae</name>
    <dbReference type="NCBI Taxonomy" id="447"/>
    <lineage>
        <taxon>Bacteria</taxon>
        <taxon>Pseudomonadati</taxon>
        <taxon>Pseudomonadota</taxon>
        <taxon>Gammaproteobacteria</taxon>
        <taxon>Legionellales</taxon>
        <taxon>Legionellaceae</taxon>
        <taxon>Legionella</taxon>
    </lineage>
</organism>
<accession>A0A0W0RET1</accession>
<dbReference type="OrthoDB" id="5654075at2"/>
<comment type="caution">
    <text evidence="2">The sequence shown here is derived from an EMBL/GenBank/DDBJ whole genome shotgun (WGS) entry which is preliminary data.</text>
</comment>
<protein>
    <recommendedName>
        <fullName evidence="1">Pierisin-like domain-containing protein</fullName>
    </recommendedName>
</protein>
<dbReference type="Pfam" id="PF22596">
    <property type="entry name" value="Scabin-like"/>
    <property type="match status" value="1"/>
</dbReference>
<feature type="domain" description="Pierisin-like" evidence="1">
    <location>
        <begin position="351"/>
        <end position="466"/>
    </location>
</feature>
<evidence type="ECO:0000313" key="3">
    <source>
        <dbReference type="Proteomes" id="UP000054695"/>
    </source>
</evidence>
<dbReference type="Gene3D" id="3.90.210.10">
    <property type="entry name" value="Heat-Labile Enterotoxin, subunit A"/>
    <property type="match status" value="1"/>
</dbReference>
<gene>
    <name evidence="2" type="ORF">Lboz_3117</name>
</gene>
<dbReference type="PATRIC" id="fig|447.4.peg.3326"/>
<keyword evidence="3" id="KW-1185">Reference proteome</keyword>
<dbReference type="RefSeq" id="WP_058460666.1">
    <property type="nucleotide sequence ID" value="NZ_CAAAIY010000007.1"/>
</dbReference>
<name>A0A0W0RET1_LEGBO</name>
<dbReference type="AlphaFoldDB" id="A0A0W0RET1"/>
<dbReference type="SUPFAM" id="SSF56399">
    <property type="entry name" value="ADP-ribosylation"/>
    <property type="match status" value="1"/>
</dbReference>
<proteinExistence type="predicted"/>
<evidence type="ECO:0000259" key="1">
    <source>
        <dbReference type="Pfam" id="PF22596"/>
    </source>
</evidence>